<name>X0XFN5_9ZZZZ</name>
<accession>X0XFN5</accession>
<feature type="non-terminal residue" evidence="2">
    <location>
        <position position="1"/>
    </location>
</feature>
<gene>
    <name evidence="2" type="ORF">S01H1_85517</name>
</gene>
<proteinExistence type="predicted"/>
<feature type="non-terminal residue" evidence="2">
    <location>
        <position position="84"/>
    </location>
</feature>
<dbReference type="AlphaFoldDB" id="X0XFN5"/>
<feature type="region of interest" description="Disordered" evidence="1">
    <location>
        <begin position="65"/>
        <end position="84"/>
    </location>
</feature>
<comment type="caution">
    <text evidence="2">The sequence shown here is derived from an EMBL/GenBank/DDBJ whole genome shotgun (WGS) entry which is preliminary data.</text>
</comment>
<organism evidence="2">
    <name type="scientific">marine sediment metagenome</name>
    <dbReference type="NCBI Taxonomy" id="412755"/>
    <lineage>
        <taxon>unclassified sequences</taxon>
        <taxon>metagenomes</taxon>
        <taxon>ecological metagenomes</taxon>
    </lineage>
</organism>
<evidence type="ECO:0000256" key="1">
    <source>
        <dbReference type="SAM" id="MobiDB-lite"/>
    </source>
</evidence>
<sequence length="84" mass="9484">DINGCFSGDPYVLKGQIFTRLKKSVKDIESYLTNLDKVGLIVWYEHGGDMFLCIPDFASRQPSLNPKREAVPTIPMPAPDKLRM</sequence>
<reference evidence="2" key="1">
    <citation type="journal article" date="2014" name="Front. Microbiol.">
        <title>High frequency of phylogenetically diverse reductive dehalogenase-homologous genes in deep subseafloor sedimentary metagenomes.</title>
        <authorList>
            <person name="Kawai M."/>
            <person name="Futagami T."/>
            <person name="Toyoda A."/>
            <person name="Takaki Y."/>
            <person name="Nishi S."/>
            <person name="Hori S."/>
            <person name="Arai W."/>
            <person name="Tsubouchi T."/>
            <person name="Morono Y."/>
            <person name="Uchiyama I."/>
            <person name="Ito T."/>
            <person name="Fujiyama A."/>
            <person name="Inagaki F."/>
            <person name="Takami H."/>
        </authorList>
    </citation>
    <scope>NUCLEOTIDE SEQUENCE</scope>
    <source>
        <strain evidence="2">Expedition CK06-06</strain>
    </source>
</reference>
<protein>
    <submittedName>
        <fullName evidence="2">Uncharacterized protein</fullName>
    </submittedName>
</protein>
<dbReference type="EMBL" id="BARS01058768">
    <property type="protein sequence ID" value="GAG41925.1"/>
    <property type="molecule type" value="Genomic_DNA"/>
</dbReference>
<evidence type="ECO:0000313" key="2">
    <source>
        <dbReference type="EMBL" id="GAG41925.1"/>
    </source>
</evidence>